<dbReference type="GO" id="GO:0004519">
    <property type="term" value="F:endonuclease activity"/>
    <property type="evidence" value="ECO:0007669"/>
    <property type="project" value="UniProtKB-KW"/>
</dbReference>
<evidence type="ECO:0000256" key="1">
    <source>
        <dbReference type="SAM" id="MobiDB-lite"/>
    </source>
</evidence>
<accession>A0A1T4RFH0</accession>
<sequence length="573" mass="66492">MRLDQGSLIFSPQNGERPSWETALGQSREPKDDMPPYYFKAEGYENILKGMFFNSIPLAKTSCILGKKKILVKASESYQNPEYQEIQLASKFESIVIHYQGKAKTFDKAPIILLLTKIQDINKSHYRRRSIKYSPHTTYDTIKNQESFEKIQQYYNQRLMCYGIFVEHFDTLHLYCVDADNNDYNYSNLKLPQTEWTDWVDWERKERNKIQNVIPAKSSLEGKQLQNSPTQIIYYGVPGCGKSYEVNKKINEEDLKGIEDKEFHKMRSVFHPEYSNADFVGQIYPYVKPDNGGVEYRFKPGPFAEIIRRAYLNPTEPFFLIIEEINRGNAAAIFGEMFQLLDRIEPGDSPDTSTENIYDVGWSAYGVNNDDVNAYIRQNTITNANEITYAEFVTYNNQIKFSLNTAIRLPPNLSVYGTMNTCDQNVFTMDNAFQRRFQSKMIRNNLTDTNQYNLRIGDTEVCWGDFRKWINKKILAPETGLVKAEDKCLGGWFIKGKKNGNIPKDEFAEKVLKYLWNDVFKRHVSESVFNKEVHSLMSLIESFESNAGFAAFEKAFALTDEDEKELKPEKENV</sequence>
<keyword evidence="2" id="KW-0378">Hydrolase</keyword>
<dbReference type="InterPro" id="IPR027417">
    <property type="entry name" value="P-loop_NTPase"/>
</dbReference>
<reference evidence="2 3" key="1">
    <citation type="submission" date="2017-02" db="EMBL/GenBank/DDBJ databases">
        <authorList>
            <person name="Peterson S.W."/>
        </authorList>
    </citation>
    <scope>NUCLEOTIDE SEQUENCE [LARGE SCALE GENOMIC DNA]</scope>
    <source>
        <strain evidence="2 3">ATCC 43854</strain>
    </source>
</reference>
<dbReference type="Proteomes" id="UP000190449">
    <property type="component" value="Unassembled WGS sequence"/>
</dbReference>
<dbReference type="SUPFAM" id="SSF52540">
    <property type="entry name" value="P-loop containing nucleoside triphosphate hydrolases"/>
    <property type="match status" value="1"/>
</dbReference>
<evidence type="ECO:0000313" key="3">
    <source>
        <dbReference type="Proteomes" id="UP000190449"/>
    </source>
</evidence>
<dbReference type="EMBL" id="FUWU01000073">
    <property type="protein sequence ID" value="SKA14742.1"/>
    <property type="molecule type" value="Genomic_DNA"/>
</dbReference>
<keyword evidence="2" id="KW-0540">Nuclease</keyword>
<dbReference type="PANTHER" id="PTHR37291">
    <property type="entry name" value="5-METHYLCYTOSINE-SPECIFIC RESTRICTION ENZYME B"/>
    <property type="match status" value="1"/>
</dbReference>
<protein>
    <submittedName>
        <fullName evidence="2">5-methylcytosine-specific restriction endonuclease McrBC, GTP-binding regulatory subunit McrB</fullName>
    </submittedName>
</protein>
<dbReference type="AlphaFoldDB" id="A0A1T4RFH0"/>
<name>A0A1T4RFH0_9BACT</name>
<proteinExistence type="predicted"/>
<keyword evidence="2" id="KW-0255">Endonuclease</keyword>
<dbReference type="Gene3D" id="3.40.50.300">
    <property type="entry name" value="P-loop containing nucleotide triphosphate hydrolases"/>
    <property type="match status" value="1"/>
</dbReference>
<feature type="region of interest" description="Disordered" evidence="1">
    <location>
        <begin position="11"/>
        <end position="31"/>
    </location>
</feature>
<dbReference type="STRING" id="28122.SAMN02745108_02690"/>
<evidence type="ECO:0000313" key="2">
    <source>
        <dbReference type="EMBL" id="SKA14742.1"/>
    </source>
</evidence>
<dbReference type="InterPro" id="IPR052934">
    <property type="entry name" value="Methyl-DNA_Rec/Restrict_Enz"/>
</dbReference>
<dbReference type="PANTHER" id="PTHR37291:SF1">
    <property type="entry name" value="TYPE IV METHYL-DIRECTED RESTRICTION ENZYME ECOKMCRB SUBUNIT"/>
    <property type="match status" value="1"/>
</dbReference>
<organism evidence="2 3">
    <name type="scientific">Fibrobacter intestinalis</name>
    <dbReference type="NCBI Taxonomy" id="28122"/>
    <lineage>
        <taxon>Bacteria</taxon>
        <taxon>Pseudomonadati</taxon>
        <taxon>Fibrobacterota</taxon>
        <taxon>Fibrobacteria</taxon>
        <taxon>Fibrobacterales</taxon>
        <taxon>Fibrobacteraceae</taxon>
        <taxon>Fibrobacter</taxon>
    </lineage>
</organism>
<gene>
    <name evidence="2" type="ORF">SAMN02745108_02690</name>
</gene>